<proteinExistence type="predicted"/>
<dbReference type="PANTHER" id="PTHR43441:SF2">
    <property type="entry name" value="FAMILY ACETYLTRANSFERASE, PUTATIVE (AFU_ORTHOLOGUE AFUA_7G00850)-RELATED"/>
    <property type="match status" value="1"/>
</dbReference>
<organism evidence="3 4">
    <name type="scientific">Inquilinus limosus</name>
    <dbReference type="NCBI Taxonomy" id="171674"/>
    <lineage>
        <taxon>Bacteria</taxon>
        <taxon>Pseudomonadati</taxon>
        <taxon>Pseudomonadota</taxon>
        <taxon>Alphaproteobacteria</taxon>
        <taxon>Rhodospirillales</taxon>
        <taxon>Rhodospirillaceae</taxon>
        <taxon>Inquilinus</taxon>
    </lineage>
</organism>
<dbReference type="GO" id="GO:0008999">
    <property type="term" value="F:protein-N-terminal-alanine acetyltransferase activity"/>
    <property type="evidence" value="ECO:0007669"/>
    <property type="project" value="TreeGrafter"/>
</dbReference>
<dbReference type="Pfam" id="PF13302">
    <property type="entry name" value="Acetyltransf_3"/>
    <property type="match status" value="1"/>
</dbReference>
<dbReference type="Gene3D" id="3.40.630.30">
    <property type="match status" value="1"/>
</dbReference>
<feature type="region of interest" description="Disordered" evidence="1">
    <location>
        <begin position="1"/>
        <end position="26"/>
    </location>
</feature>
<evidence type="ECO:0000313" key="4">
    <source>
        <dbReference type="Proteomes" id="UP000700706"/>
    </source>
</evidence>
<dbReference type="GO" id="GO:1990189">
    <property type="term" value="F:protein N-terminal-serine acetyltransferase activity"/>
    <property type="evidence" value="ECO:0007669"/>
    <property type="project" value="TreeGrafter"/>
</dbReference>
<dbReference type="AlphaFoldDB" id="A0A952FN70"/>
<gene>
    <name evidence="3" type="ORF">JF625_09260</name>
</gene>
<accession>A0A952FN70</accession>
<reference evidence="3" key="1">
    <citation type="submission" date="2020-06" db="EMBL/GenBank/DDBJ databases">
        <title>Stable isotope informed genome-resolved metagenomics uncovers potential trophic interactions in rhizosphere soil.</title>
        <authorList>
            <person name="Starr E.P."/>
            <person name="Shi S."/>
            <person name="Blazewicz S.J."/>
            <person name="Koch B.J."/>
            <person name="Probst A.J."/>
            <person name="Hungate B.A."/>
            <person name="Pett-Ridge J."/>
            <person name="Firestone M.K."/>
            <person name="Banfield J.F."/>
        </authorList>
    </citation>
    <scope>NUCLEOTIDE SEQUENCE</scope>
    <source>
        <strain evidence="3">YM_69_17</strain>
    </source>
</reference>
<dbReference type="EMBL" id="JAEKLZ010000167">
    <property type="protein sequence ID" value="MBW8725326.1"/>
    <property type="molecule type" value="Genomic_DNA"/>
</dbReference>
<feature type="domain" description="N-acetyltransferase" evidence="2">
    <location>
        <begin position="36"/>
        <end position="194"/>
    </location>
</feature>
<dbReference type="PROSITE" id="PS51186">
    <property type="entry name" value="GNAT"/>
    <property type="match status" value="1"/>
</dbReference>
<dbReference type="SUPFAM" id="SSF55729">
    <property type="entry name" value="Acyl-CoA N-acyltransferases (Nat)"/>
    <property type="match status" value="1"/>
</dbReference>
<evidence type="ECO:0000313" key="3">
    <source>
        <dbReference type="EMBL" id="MBW8725326.1"/>
    </source>
</evidence>
<name>A0A952FN70_9PROT</name>
<dbReference type="InterPro" id="IPR000182">
    <property type="entry name" value="GNAT_dom"/>
</dbReference>
<comment type="caution">
    <text evidence="3">The sequence shown here is derived from an EMBL/GenBank/DDBJ whole genome shotgun (WGS) entry which is preliminary data.</text>
</comment>
<dbReference type="InterPro" id="IPR016181">
    <property type="entry name" value="Acyl_CoA_acyltransferase"/>
</dbReference>
<dbReference type="PANTHER" id="PTHR43441">
    <property type="entry name" value="RIBOSOMAL-PROTEIN-SERINE ACETYLTRANSFERASE"/>
    <property type="match status" value="1"/>
</dbReference>
<evidence type="ECO:0000259" key="2">
    <source>
        <dbReference type="PROSITE" id="PS51186"/>
    </source>
</evidence>
<sequence length="239" mass="27111">MTTELTNALGQPIGAPVPGWEKRPLPPRTPMEGRICRLEPLDPARHAEELFEAMGRDQDGRNWTYLAIGPFAAFGDFRAWLDKMAAGSDPLFHTVIDRATGRAVGVASYLRIDPANGVIEVGHIHFSPLLQRTPMATEAMFLMMARVFDELGYRRYEWKCDSRNAPSRAAAARLGFQYEGLFRQALVYKGRNRDTAWFSIIDGEWPRLRAAFERWLAPENFDAEGRQREKLSDLTKPAE</sequence>
<dbReference type="FunFam" id="3.40.630.30:FF:000047">
    <property type="entry name" value="Acetyltransferase, GNAT family"/>
    <property type="match status" value="1"/>
</dbReference>
<dbReference type="InterPro" id="IPR051908">
    <property type="entry name" value="Ribosomal_N-acetyltransferase"/>
</dbReference>
<evidence type="ECO:0000256" key="1">
    <source>
        <dbReference type="SAM" id="MobiDB-lite"/>
    </source>
</evidence>
<protein>
    <submittedName>
        <fullName evidence="3">GNAT family N-acetyltransferase</fullName>
    </submittedName>
</protein>
<dbReference type="Proteomes" id="UP000700706">
    <property type="component" value="Unassembled WGS sequence"/>
</dbReference>